<proteinExistence type="predicted"/>
<dbReference type="AlphaFoldDB" id="A0A3P7KCK1"/>
<dbReference type="Proteomes" id="UP000270094">
    <property type="component" value="Unassembled WGS sequence"/>
</dbReference>
<name>A0A3P7KCK1_STRVU</name>
<sequence>MPKVAEERCGHDSQLEKIPTVMVEQMRLQQEEMKMQHDEMKSMFATHSRNQGGTVQDASKDQYDQLSRDVQKFSQTKRQVTHSPIASTGTDRLYATLCCRAIRSAI</sequence>
<accession>A0A3P7KCK1</accession>
<evidence type="ECO:0000313" key="2">
    <source>
        <dbReference type="Proteomes" id="UP000270094"/>
    </source>
</evidence>
<dbReference type="EMBL" id="UYYB01002492">
    <property type="protein sequence ID" value="VDM66288.1"/>
    <property type="molecule type" value="Genomic_DNA"/>
</dbReference>
<organism evidence="1 2">
    <name type="scientific">Strongylus vulgaris</name>
    <name type="common">Blood worm</name>
    <dbReference type="NCBI Taxonomy" id="40348"/>
    <lineage>
        <taxon>Eukaryota</taxon>
        <taxon>Metazoa</taxon>
        <taxon>Ecdysozoa</taxon>
        <taxon>Nematoda</taxon>
        <taxon>Chromadorea</taxon>
        <taxon>Rhabditida</taxon>
        <taxon>Rhabditina</taxon>
        <taxon>Rhabditomorpha</taxon>
        <taxon>Strongyloidea</taxon>
        <taxon>Strongylidae</taxon>
        <taxon>Strongylus</taxon>
    </lineage>
</organism>
<gene>
    <name evidence="1" type="ORF">SVUK_LOCUS1286</name>
</gene>
<reference evidence="1 2" key="1">
    <citation type="submission" date="2018-11" db="EMBL/GenBank/DDBJ databases">
        <authorList>
            <consortium name="Pathogen Informatics"/>
        </authorList>
    </citation>
    <scope>NUCLEOTIDE SEQUENCE [LARGE SCALE GENOMIC DNA]</scope>
</reference>
<keyword evidence="2" id="KW-1185">Reference proteome</keyword>
<protein>
    <submittedName>
        <fullName evidence="1">Uncharacterized protein</fullName>
    </submittedName>
</protein>
<evidence type="ECO:0000313" key="1">
    <source>
        <dbReference type="EMBL" id="VDM66288.1"/>
    </source>
</evidence>